<sequence>MREKTKFIGDAPTVLPQKKKQNTIDLNQINNVKYKVERMLNSIGKSIFIKYYYDFKDCYMGKITNESFANKLLNENKNAKSIDGQIIRINNAKKIFSENLQILALEIIKNSKRLDEQIITEANKIILEERII</sequence>
<proteinExistence type="predicted"/>
<keyword evidence="2" id="KW-1185">Reference proteome</keyword>
<evidence type="ECO:0000313" key="2">
    <source>
        <dbReference type="Proteomes" id="UP000184423"/>
    </source>
</evidence>
<reference evidence="2" key="1">
    <citation type="submission" date="2016-11" db="EMBL/GenBank/DDBJ databases">
        <authorList>
            <person name="Varghese N."/>
            <person name="Submissions S."/>
        </authorList>
    </citation>
    <scope>NUCLEOTIDE SEQUENCE [LARGE SCALE GENOMIC DNA]</scope>
    <source>
        <strain evidence="2">DSM 10124</strain>
    </source>
</reference>
<dbReference type="Proteomes" id="UP000184423">
    <property type="component" value="Unassembled WGS sequence"/>
</dbReference>
<accession>A0A1M4ZMP8</accession>
<protein>
    <submittedName>
        <fullName evidence="1">Uncharacterized protein</fullName>
    </submittedName>
</protein>
<organism evidence="1 2">
    <name type="scientific">Caloramator proteoclasticus DSM 10124</name>
    <dbReference type="NCBI Taxonomy" id="1121262"/>
    <lineage>
        <taxon>Bacteria</taxon>
        <taxon>Bacillati</taxon>
        <taxon>Bacillota</taxon>
        <taxon>Clostridia</taxon>
        <taxon>Eubacteriales</taxon>
        <taxon>Clostridiaceae</taxon>
        <taxon>Caloramator</taxon>
    </lineage>
</organism>
<dbReference type="RefSeq" id="WP_073249373.1">
    <property type="nucleotide sequence ID" value="NZ_FQVG01000041.1"/>
</dbReference>
<gene>
    <name evidence="1" type="ORF">SAMN02746091_01962</name>
</gene>
<name>A0A1M4ZMP8_9CLOT</name>
<dbReference type="EMBL" id="FQVG01000041">
    <property type="protein sequence ID" value="SHF19205.1"/>
    <property type="molecule type" value="Genomic_DNA"/>
</dbReference>
<evidence type="ECO:0000313" key="1">
    <source>
        <dbReference type="EMBL" id="SHF19205.1"/>
    </source>
</evidence>
<dbReference type="AlphaFoldDB" id="A0A1M4ZMP8"/>